<dbReference type="InterPro" id="IPR051162">
    <property type="entry name" value="T4SS_component"/>
</dbReference>
<dbReference type="Proteomes" id="UP000050360">
    <property type="component" value="Unassembled WGS sequence"/>
</dbReference>
<dbReference type="EMBL" id="LKCM01000293">
    <property type="protein sequence ID" value="KPQ41849.1"/>
    <property type="molecule type" value="Genomic_DNA"/>
</dbReference>
<dbReference type="Gene3D" id="3.40.50.300">
    <property type="entry name" value="P-loop containing nucleotide triphosphate hydrolases"/>
    <property type="match status" value="2"/>
</dbReference>
<dbReference type="SUPFAM" id="SSF52540">
    <property type="entry name" value="P-loop containing nucleoside triphosphate hydrolases"/>
    <property type="match status" value="1"/>
</dbReference>
<comment type="caution">
    <text evidence="1">The sequence shown here is derived from an EMBL/GenBank/DDBJ whole genome shotgun (WGS) entry which is preliminary data.</text>
</comment>
<dbReference type="PANTHER" id="PTHR30121">
    <property type="entry name" value="UNCHARACTERIZED PROTEIN YJGR-RELATED"/>
    <property type="match status" value="1"/>
</dbReference>
<dbReference type="PANTHER" id="PTHR30121:SF6">
    <property type="entry name" value="SLR6007 PROTEIN"/>
    <property type="match status" value="1"/>
</dbReference>
<protein>
    <submittedName>
        <fullName evidence="1">AAA-like domain protein</fullName>
    </submittedName>
</protein>
<dbReference type="AlphaFoldDB" id="A0A0P7ZBB2"/>
<proteinExistence type="predicted"/>
<sequence length="1073" mass="121583">MNEPQSHKIIVPLPPRYIVEKLQLGPLELSWDQVKVMLICAILTTIVIGVGEGTSGLIFNLTTLSIIWGLYYKFARTHEVLVESKIIFAHKIRKLKGLDRYSSMSSPDKQVSELYRFSLKNISKTGVIDFGDNRFGVILGCDTRWLDDEELALNIARVSGFLNSIQPRTLIKVRASSQIPYLNPVERMVMEQVNQPRSHNEKALLYSLHDLSSRTPKTTNWDVKIFISVISNPDEVETLMMTLLPGVLNRLQAAHTVSAVITQRDKIYNIFANDNTRYQVQSNRTPALYGEKAVWKNTLRQIMQGSIVDNRDHLLVNNAEYISCIIVGIPVGGVSGFPPTLSPEILTQVYRLSASEEHVIRIDQSIYPIDSPKALVEIKRAMNTIKGNEESLQNNQTARFDMGLDQEDLRALYAQIKDGKESMFDINFIITVFSPSYTSLLAGISKVRAILSANNIMNRVPNGRILETIQCTQFLPYYDEKISVWLPTSGISRITPLVNGPNNMVSSHGVYFGNDIHTQQEIIIDLDKLGASHTLMIGPTRSGKTTAMAITGIRTILNGDDAIYITNKPDSTTNYLAVAEYFSDVSQIINLGRQPDGKTCYNINPLEIIFNENVQFDPISKFYEHLNTVKFFLNLLTGGDRTHKQITYIGETLVELYAKFGISPDDRKTWKQEKQPTFLDLYDLWERDKKKYKSDATIEAVYSRTSSLRNTLRWLSNPTNVDLTKQYTVIDLSAIPIDTQEAMNYLLTAILALRFNIKSKRKTTIMIDEAGVFLKNARLQDEFSRMLKQAGSFGVRIIIGSQQLSDLVSIGPELRANIFISEVYGLNIGKSIDDVVRFFKLSNNDAQFLLSCSRPGMCAVSVGYPYATTYHMQRVASDLEAQILFGKQERQVAYTFVHPDLESFAKEQGVIMSDWINGDTTVLRAERFVEWTQRAIGSGKVFAYIEKEKLNNELILNQSKEHYLSVIQIAAYFIDRNIKVEVNHYEDADVVAWLPDGPMAFEYQTSGYNDPKRLTEKRKNCENKYGRLFFVGNTQSVKEVALSIETDEIVIPRGTRLEEKIKELLGEKTIQNE</sequence>
<evidence type="ECO:0000313" key="1">
    <source>
        <dbReference type="EMBL" id="KPQ41849.1"/>
    </source>
</evidence>
<accession>A0A0P7ZBB2</accession>
<name>A0A0P7ZBB2_9EURY</name>
<organism evidence="1 2">
    <name type="scientific">Candidatus Methanoperedens nitratireducens</name>
    <dbReference type="NCBI Taxonomy" id="1392998"/>
    <lineage>
        <taxon>Archaea</taxon>
        <taxon>Methanobacteriati</taxon>
        <taxon>Methanobacteriota</taxon>
        <taxon>Stenosarchaea group</taxon>
        <taxon>Methanomicrobia</taxon>
        <taxon>Methanosarcinales</taxon>
        <taxon>ANME-2 cluster</taxon>
        <taxon>Candidatus Methanoperedentaceae</taxon>
        <taxon>Candidatus Methanoperedens</taxon>
    </lineage>
</organism>
<dbReference type="InterPro" id="IPR027417">
    <property type="entry name" value="P-loop_NTPase"/>
</dbReference>
<evidence type="ECO:0000313" key="2">
    <source>
        <dbReference type="Proteomes" id="UP000050360"/>
    </source>
</evidence>
<gene>
    <name evidence="1" type="ORF">MPEBLZ_03608</name>
</gene>
<reference evidence="1 2" key="1">
    <citation type="submission" date="2015-09" db="EMBL/GenBank/DDBJ databases">
        <title>A metagenomics-based metabolic model of nitrate-dependent anaerobic oxidation of methane by Methanoperedens-like archaea.</title>
        <authorList>
            <person name="Arshad A."/>
            <person name="Speth D.R."/>
            <person name="De Graaf R.M."/>
            <person name="Op Den Camp H.J."/>
            <person name="Jetten M.S."/>
            <person name="Welte C.U."/>
        </authorList>
    </citation>
    <scope>NUCLEOTIDE SEQUENCE [LARGE SCALE GENOMIC DNA]</scope>
</reference>